<name>A0A2A8BNC4_9BACI</name>
<feature type="compositionally biased region" description="Pro residues" evidence="1">
    <location>
        <begin position="24"/>
        <end position="43"/>
    </location>
</feature>
<dbReference type="AlphaFoldDB" id="A0A2A8BNC4"/>
<sequence>MKLHEKVKPTFRLCLGNFQYFSEPNPPADPPQDPPPTDPPNGPPVTYTQEQLDTQITDAKKAAETQVKADFYKKLGVESFKDLQEKLGTAKTKEEADATLRTANETLTSENGSLKTELAFVKAATSYKPHDADILFATVKPLLQTDPDSGEITNMKEVLEQVKTDKPFLFMSEEPAGGGQGGGGQQKPGSTAPGGGNPPASKTDYDKGAELARKRSQAQQK</sequence>
<feature type="compositionally biased region" description="Gly residues" evidence="1">
    <location>
        <begin position="176"/>
        <end position="197"/>
    </location>
</feature>
<evidence type="ECO:0000313" key="3">
    <source>
        <dbReference type="Proteomes" id="UP000220621"/>
    </source>
</evidence>
<reference evidence="2 3" key="1">
    <citation type="submission" date="2017-09" db="EMBL/GenBank/DDBJ databases">
        <title>Large-scale bioinformatics analysis of Bacillus genomes uncovers conserved roles of natural products in bacterial physiology.</title>
        <authorList>
            <consortium name="Agbiome Team Llc"/>
            <person name="Bleich R.M."/>
            <person name="Grubbs K.J."/>
            <person name="Santa Maria K.C."/>
            <person name="Allen S.E."/>
            <person name="Farag S."/>
            <person name="Shank E.A."/>
            <person name="Bowers A."/>
        </authorList>
    </citation>
    <scope>NUCLEOTIDE SEQUENCE [LARGE SCALE GENOMIC DNA]</scope>
    <source>
        <strain evidence="2 3">AFS010764</strain>
    </source>
</reference>
<feature type="region of interest" description="Disordered" evidence="1">
    <location>
        <begin position="166"/>
        <end position="221"/>
    </location>
</feature>
<organism evidence="2 3">
    <name type="scientific">Bacillus wiedmannii</name>
    <dbReference type="NCBI Taxonomy" id="1890302"/>
    <lineage>
        <taxon>Bacteria</taxon>
        <taxon>Bacillati</taxon>
        <taxon>Bacillota</taxon>
        <taxon>Bacilli</taxon>
        <taxon>Bacillales</taxon>
        <taxon>Bacillaceae</taxon>
        <taxon>Bacillus</taxon>
        <taxon>Bacillus cereus group</taxon>
    </lineage>
</organism>
<dbReference type="Proteomes" id="UP000220621">
    <property type="component" value="Unassembled WGS sequence"/>
</dbReference>
<feature type="region of interest" description="Disordered" evidence="1">
    <location>
        <begin position="18"/>
        <end position="48"/>
    </location>
</feature>
<evidence type="ECO:0008006" key="4">
    <source>
        <dbReference type="Google" id="ProtNLM"/>
    </source>
</evidence>
<evidence type="ECO:0000256" key="1">
    <source>
        <dbReference type="SAM" id="MobiDB-lite"/>
    </source>
</evidence>
<dbReference type="Pfam" id="PF06810">
    <property type="entry name" value="Phage_scaffold"/>
    <property type="match status" value="1"/>
</dbReference>
<dbReference type="EMBL" id="NUDL01000042">
    <property type="protein sequence ID" value="PEM55359.1"/>
    <property type="molecule type" value="Genomic_DNA"/>
</dbReference>
<proteinExistence type="predicted"/>
<dbReference type="RefSeq" id="WP_098102646.1">
    <property type="nucleotide sequence ID" value="NZ_NUDL01000042.1"/>
</dbReference>
<evidence type="ECO:0000313" key="2">
    <source>
        <dbReference type="EMBL" id="PEM55359.1"/>
    </source>
</evidence>
<dbReference type="InterPro" id="IPR009636">
    <property type="entry name" value="SCAF"/>
</dbReference>
<gene>
    <name evidence="2" type="ORF">CN611_14715</name>
</gene>
<comment type="caution">
    <text evidence="2">The sequence shown here is derived from an EMBL/GenBank/DDBJ whole genome shotgun (WGS) entry which is preliminary data.</text>
</comment>
<accession>A0A2A8BNC4</accession>
<feature type="compositionally biased region" description="Basic and acidic residues" evidence="1">
    <location>
        <begin position="203"/>
        <end position="213"/>
    </location>
</feature>
<protein>
    <recommendedName>
        <fullName evidence="4">Scaffolding protein</fullName>
    </recommendedName>
</protein>